<proteinExistence type="inferred from homology"/>
<protein>
    <recommendedName>
        <fullName evidence="3">L-Fucosyltransferase</fullName>
        <ecNumber evidence="3">2.4.1.-</ecNumber>
    </recommendedName>
</protein>
<reference evidence="5" key="1">
    <citation type="submission" date="2025-08" db="UniProtKB">
        <authorList>
            <consortium name="RefSeq"/>
        </authorList>
    </citation>
    <scope>IDENTIFICATION</scope>
    <source>
        <tissue evidence="5">Muscle</tissue>
    </source>
</reference>
<dbReference type="EC" id="2.4.1.-" evidence="3"/>
<sequence>MGTLATLYGLARLNKRKPFLQLYTANFLRQYFQINLPVTLKLWEKNKKLSYHNIGTFIQSRDVTLAKDVVILRGYKFPNSPTFYDFVRYEIKEQFRFIDSIDEYAESVLHQIQQTRSVETFIGIHVRRTDMVKVMKRHKSFLPGSEYFNKSMDYFLSRYQNVAFVVASDDRKWCQENLIHPNLVIAPHPPSPAHDMAVLSKCNHSIITVGTFGTWAAYLAGGETIYFKAFPPKHPYLKSYPYEYMYLPEWTGMS</sequence>
<dbReference type="RefSeq" id="XP_013772668.2">
    <property type="nucleotide sequence ID" value="XM_013917214.2"/>
</dbReference>
<evidence type="ECO:0000313" key="5">
    <source>
        <dbReference type="RefSeq" id="XP_013772668.2"/>
    </source>
</evidence>
<dbReference type="PANTHER" id="PTHR11927">
    <property type="entry name" value="GALACTOSIDE 2-L-FUCOSYLTRANSFERASE"/>
    <property type="match status" value="1"/>
</dbReference>
<keyword evidence="2 3" id="KW-0808">Transferase</keyword>
<dbReference type="GeneID" id="106457771"/>
<keyword evidence="3" id="KW-0333">Golgi apparatus</keyword>
<evidence type="ECO:0000256" key="2">
    <source>
        <dbReference type="ARBA" id="ARBA00022679"/>
    </source>
</evidence>
<accession>A0ABM1B164</accession>
<keyword evidence="3" id="KW-0812">Transmembrane</keyword>
<comment type="similarity">
    <text evidence="3">Belongs to the glycosyltransferase 11 family.</text>
</comment>
<evidence type="ECO:0000256" key="1">
    <source>
        <dbReference type="ARBA" id="ARBA00022676"/>
    </source>
</evidence>
<name>A0ABM1B164_LIMPO</name>
<organism evidence="4 5">
    <name type="scientific">Limulus polyphemus</name>
    <name type="common">Atlantic horseshoe crab</name>
    <dbReference type="NCBI Taxonomy" id="6850"/>
    <lineage>
        <taxon>Eukaryota</taxon>
        <taxon>Metazoa</taxon>
        <taxon>Ecdysozoa</taxon>
        <taxon>Arthropoda</taxon>
        <taxon>Chelicerata</taxon>
        <taxon>Merostomata</taxon>
        <taxon>Xiphosura</taxon>
        <taxon>Limulidae</taxon>
        <taxon>Limulus</taxon>
    </lineage>
</organism>
<keyword evidence="3" id="KW-0735">Signal-anchor</keyword>
<keyword evidence="3" id="KW-0325">Glycoprotein</keyword>
<evidence type="ECO:0000256" key="3">
    <source>
        <dbReference type="RuleBase" id="RU363129"/>
    </source>
</evidence>
<dbReference type="Pfam" id="PF01531">
    <property type="entry name" value="Glyco_transf_11"/>
    <property type="match status" value="1"/>
</dbReference>
<comment type="pathway">
    <text evidence="3">Protein modification; protein glycosylation.</text>
</comment>
<dbReference type="Proteomes" id="UP000694941">
    <property type="component" value="Unplaced"/>
</dbReference>
<evidence type="ECO:0000313" key="4">
    <source>
        <dbReference type="Proteomes" id="UP000694941"/>
    </source>
</evidence>
<dbReference type="PANTHER" id="PTHR11927:SF9">
    <property type="entry name" value="L-FUCOSYLTRANSFERASE"/>
    <property type="match status" value="1"/>
</dbReference>
<comment type="subcellular location">
    <subcellularLocation>
        <location evidence="3">Golgi apparatus</location>
        <location evidence="3">Golgi stack membrane</location>
        <topology evidence="3">Single-pass type II membrane protein</topology>
    </subcellularLocation>
</comment>
<dbReference type="CDD" id="cd11301">
    <property type="entry name" value="Fut1_Fut2_like"/>
    <property type="match status" value="1"/>
</dbReference>
<gene>
    <name evidence="5" type="primary">LOC106457771</name>
</gene>
<dbReference type="Gene3D" id="3.40.50.11350">
    <property type="match status" value="1"/>
</dbReference>
<keyword evidence="4" id="KW-1185">Reference proteome</keyword>
<keyword evidence="1 3" id="KW-0328">Glycosyltransferase</keyword>
<dbReference type="InterPro" id="IPR002516">
    <property type="entry name" value="Glyco_trans_11"/>
</dbReference>